<name>A0A917W106_9BACL</name>
<evidence type="ECO:0000313" key="2">
    <source>
        <dbReference type="EMBL" id="GGL55632.1"/>
    </source>
</evidence>
<feature type="compositionally biased region" description="Basic and acidic residues" evidence="1">
    <location>
        <begin position="178"/>
        <end position="189"/>
    </location>
</feature>
<dbReference type="AlphaFoldDB" id="A0A917W106"/>
<comment type="caution">
    <text evidence="2">The sequence shown here is derived from an EMBL/GenBank/DDBJ whole genome shotgun (WGS) entry which is preliminary data.</text>
</comment>
<dbReference type="EMBL" id="BMOK01000007">
    <property type="protein sequence ID" value="GGL55632.1"/>
    <property type="molecule type" value="Genomic_DNA"/>
</dbReference>
<organism evidence="2 3">
    <name type="scientific">Sporolactobacillus putidus</name>
    <dbReference type="NCBI Taxonomy" id="492735"/>
    <lineage>
        <taxon>Bacteria</taxon>
        <taxon>Bacillati</taxon>
        <taxon>Bacillota</taxon>
        <taxon>Bacilli</taxon>
        <taxon>Bacillales</taxon>
        <taxon>Sporolactobacillaceae</taxon>
        <taxon>Sporolactobacillus</taxon>
    </lineage>
</organism>
<feature type="region of interest" description="Disordered" evidence="1">
    <location>
        <begin position="166"/>
        <end position="199"/>
    </location>
</feature>
<sequence>MKTRTKQRTIIEHSQFRQMLSYHTCYTNKSEQQDIKNSLKGEIMAAYEDKWQRLADGTRSAIDELCFMATEKGFCYASKGYLTRHNISKRTLDRAINFLSNKGLIYIAYRRRGCLNLTGKPVFLFISHPYFEYWTSFLSLNVVDNDVANVVTGNSQTVSLSIDSADDPFSTSFSPRSLSKESVKDRSENDETPTDSDLDYLPQYIDKEFGTIYKVHFGLNVARINQLWKILHQQAYKANIEPENVSQAGIWSLKQLIGQMKIKKVKNIYAYYTQIVKDKCHDIFLDECENEYGADFSKLAFEIPH</sequence>
<protein>
    <recommendedName>
        <fullName evidence="4">Helix-turn-helix domain-containing protein</fullName>
    </recommendedName>
</protein>
<keyword evidence="3" id="KW-1185">Reference proteome</keyword>
<proteinExistence type="predicted"/>
<accession>A0A917W106</accession>
<gene>
    <name evidence="2" type="ORF">GCM10007968_19710</name>
</gene>
<evidence type="ECO:0000313" key="3">
    <source>
        <dbReference type="Proteomes" id="UP000654670"/>
    </source>
</evidence>
<dbReference type="Proteomes" id="UP000654670">
    <property type="component" value="Unassembled WGS sequence"/>
</dbReference>
<reference evidence="2" key="1">
    <citation type="journal article" date="2014" name="Int. J. Syst. Evol. Microbiol.">
        <title>Complete genome sequence of Corynebacterium casei LMG S-19264T (=DSM 44701T), isolated from a smear-ripened cheese.</title>
        <authorList>
            <consortium name="US DOE Joint Genome Institute (JGI-PGF)"/>
            <person name="Walter F."/>
            <person name="Albersmeier A."/>
            <person name="Kalinowski J."/>
            <person name="Ruckert C."/>
        </authorList>
    </citation>
    <scope>NUCLEOTIDE SEQUENCE</scope>
    <source>
        <strain evidence="2">JCM 15325</strain>
    </source>
</reference>
<evidence type="ECO:0008006" key="4">
    <source>
        <dbReference type="Google" id="ProtNLM"/>
    </source>
</evidence>
<dbReference type="RefSeq" id="WP_188802933.1">
    <property type="nucleotide sequence ID" value="NZ_BMOK01000007.1"/>
</dbReference>
<reference evidence="2" key="2">
    <citation type="submission" date="2020-09" db="EMBL/GenBank/DDBJ databases">
        <authorList>
            <person name="Sun Q."/>
            <person name="Ohkuma M."/>
        </authorList>
    </citation>
    <scope>NUCLEOTIDE SEQUENCE</scope>
    <source>
        <strain evidence="2">JCM 15325</strain>
    </source>
</reference>
<evidence type="ECO:0000256" key="1">
    <source>
        <dbReference type="SAM" id="MobiDB-lite"/>
    </source>
</evidence>